<name>A0ABQ6CVE0_9HYPH</name>
<reference evidence="4" key="1">
    <citation type="journal article" date="2019" name="Int. J. Syst. Evol. Microbiol.">
        <title>The Global Catalogue of Microorganisms (GCM) 10K type strain sequencing project: providing services to taxonomists for standard genome sequencing and annotation.</title>
        <authorList>
            <consortium name="The Broad Institute Genomics Platform"/>
            <consortium name="The Broad Institute Genome Sequencing Center for Infectious Disease"/>
            <person name="Wu L."/>
            <person name="Ma J."/>
        </authorList>
    </citation>
    <scope>NUCLEOTIDE SEQUENCE [LARGE SCALE GENOMIC DNA]</scope>
    <source>
        <strain evidence="4">NBRC 101365</strain>
    </source>
</reference>
<evidence type="ECO:0000256" key="1">
    <source>
        <dbReference type="SAM" id="MobiDB-lite"/>
    </source>
</evidence>
<proteinExistence type="predicted"/>
<dbReference type="Pfam" id="PF05899">
    <property type="entry name" value="Cupin_3"/>
    <property type="match status" value="1"/>
</dbReference>
<comment type="caution">
    <text evidence="3">The sequence shown here is derived from an EMBL/GenBank/DDBJ whole genome shotgun (WGS) entry which is preliminary data.</text>
</comment>
<evidence type="ECO:0000259" key="2">
    <source>
        <dbReference type="Pfam" id="PF05899"/>
    </source>
</evidence>
<accession>A0ABQ6CVE0</accession>
<sequence>MSSAGLPSVGLVGPKRDCSSQSTSTTKERRPHPRAQHSKTLPARPVSGDPSYKTWEQDSSRSDSVRIRVWEATPGENLSIKDENFECCHILSDVVELTEEGKEPRIFTPATALRKTGQCRCLEDDRDGAKDLRRR</sequence>
<feature type="region of interest" description="Disordered" evidence="1">
    <location>
        <begin position="1"/>
        <end position="63"/>
    </location>
</feature>
<gene>
    <name evidence="3" type="ORF">GCM10007874_66650</name>
</gene>
<dbReference type="InterPro" id="IPR008579">
    <property type="entry name" value="UGlyAH_Cupin_dom"/>
</dbReference>
<organism evidence="3 4">
    <name type="scientific">Labrys miyagiensis</name>
    <dbReference type="NCBI Taxonomy" id="346912"/>
    <lineage>
        <taxon>Bacteria</taxon>
        <taxon>Pseudomonadati</taxon>
        <taxon>Pseudomonadota</taxon>
        <taxon>Alphaproteobacteria</taxon>
        <taxon>Hyphomicrobiales</taxon>
        <taxon>Xanthobacteraceae</taxon>
        <taxon>Labrys</taxon>
    </lineage>
</organism>
<keyword evidence="4" id="KW-1185">Reference proteome</keyword>
<protein>
    <recommendedName>
        <fullName evidence="2">(S)-ureidoglycine aminohydrolase cupin domain-containing protein</fullName>
    </recommendedName>
</protein>
<evidence type="ECO:0000313" key="3">
    <source>
        <dbReference type="EMBL" id="GLS23644.1"/>
    </source>
</evidence>
<evidence type="ECO:0000313" key="4">
    <source>
        <dbReference type="Proteomes" id="UP001156882"/>
    </source>
</evidence>
<dbReference type="EMBL" id="BSPC01000078">
    <property type="protein sequence ID" value="GLS23644.1"/>
    <property type="molecule type" value="Genomic_DNA"/>
</dbReference>
<feature type="domain" description="(S)-ureidoglycine aminohydrolase cupin" evidence="2">
    <location>
        <begin position="61"/>
        <end position="108"/>
    </location>
</feature>
<dbReference type="Proteomes" id="UP001156882">
    <property type="component" value="Unassembled WGS sequence"/>
</dbReference>
<dbReference type="Gene3D" id="2.60.120.10">
    <property type="entry name" value="Jelly Rolls"/>
    <property type="match status" value="1"/>
</dbReference>
<dbReference type="InterPro" id="IPR014710">
    <property type="entry name" value="RmlC-like_jellyroll"/>
</dbReference>